<dbReference type="EMBL" id="JAAFZH010000004">
    <property type="protein sequence ID" value="NDU95674.1"/>
    <property type="molecule type" value="Genomic_DNA"/>
</dbReference>
<protein>
    <submittedName>
        <fullName evidence="1">Uncharacterized protein</fullName>
    </submittedName>
</protein>
<keyword evidence="2" id="KW-1185">Reference proteome</keyword>
<dbReference type="RefSeq" id="WP_163948156.1">
    <property type="nucleotide sequence ID" value="NZ_JAAFZH010000004.1"/>
</dbReference>
<gene>
    <name evidence="1" type="ORF">GK108_12395</name>
</gene>
<proteinExistence type="predicted"/>
<dbReference type="Proteomes" id="UP000474175">
    <property type="component" value="Unassembled WGS sequence"/>
</dbReference>
<evidence type="ECO:0000313" key="2">
    <source>
        <dbReference type="Proteomes" id="UP000474175"/>
    </source>
</evidence>
<sequence>MSIPALNPSEQSTVGQPGDILLEEMWAWLGDTPINVNDEIDEPFLDWPKGTHREDIWHFFDEHHSKGVAWLMQHNNTV</sequence>
<organism evidence="1 2">
    <name type="scientific">Spirosoma terrae</name>
    <dbReference type="NCBI Taxonomy" id="1968276"/>
    <lineage>
        <taxon>Bacteria</taxon>
        <taxon>Pseudomonadati</taxon>
        <taxon>Bacteroidota</taxon>
        <taxon>Cytophagia</taxon>
        <taxon>Cytophagales</taxon>
        <taxon>Cytophagaceae</taxon>
        <taxon>Spirosoma</taxon>
    </lineage>
</organism>
<name>A0A6L9L599_9BACT</name>
<accession>A0A6L9L599</accession>
<reference evidence="1 2" key="1">
    <citation type="submission" date="2020-02" db="EMBL/GenBank/DDBJ databases">
        <title>Draft genome sequence of two Spirosoma agri KCTC 52727 and Spirosoma terrae KCTC 52035.</title>
        <authorList>
            <person name="Rojas J."/>
            <person name="Ambika Manirajan B."/>
            <person name="Suarez C."/>
            <person name="Ratering S."/>
            <person name="Schnell S."/>
        </authorList>
    </citation>
    <scope>NUCLEOTIDE SEQUENCE [LARGE SCALE GENOMIC DNA]</scope>
    <source>
        <strain evidence="1 2">KCTC 52035</strain>
    </source>
</reference>
<evidence type="ECO:0000313" key="1">
    <source>
        <dbReference type="EMBL" id="NDU95674.1"/>
    </source>
</evidence>
<comment type="caution">
    <text evidence="1">The sequence shown here is derived from an EMBL/GenBank/DDBJ whole genome shotgun (WGS) entry which is preliminary data.</text>
</comment>
<dbReference type="AlphaFoldDB" id="A0A6L9L599"/>